<reference evidence="1 2" key="1">
    <citation type="journal article" date="2019" name="Sci. Rep.">
        <title>Orb-weaving spider Araneus ventricosus genome elucidates the spidroin gene catalogue.</title>
        <authorList>
            <person name="Kono N."/>
            <person name="Nakamura H."/>
            <person name="Ohtoshi R."/>
            <person name="Moran D.A.P."/>
            <person name="Shinohara A."/>
            <person name="Yoshida Y."/>
            <person name="Fujiwara M."/>
            <person name="Mori M."/>
            <person name="Tomita M."/>
            <person name="Arakawa K."/>
        </authorList>
    </citation>
    <scope>NUCLEOTIDE SEQUENCE [LARGE SCALE GENOMIC DNA]</scope>
</reference>
<gene>
    <name evidence="1" type="ORF">AVEN_147419_1</name>
</gene>
<comment type="caution">
    <text evidence="1">The sequence shown here is derived from an EMBL/GenBank/DDBJ whole genome shotgun (WGS) entry which is preliminary data.</text>
</comment>
<evidence type="ECO:0000313" key="2">
    <source>
        <dbReference type="Proteomes" id="UP000499080"/>
    </source>
</evidence>
<organism evidence="1 2">
    <name type="scientific">Araneus ventricosus</name>
    <name type="common">Orbweaver spider</name>
    <name type="synonym">Epeira ventricosa</name>
    <dbReference type="NCBI Taxonomy" id="182803"/>
    <lineage>
        <taxon>Eukaryota</taxon>
        <taxon>Metazoa</taxon>
        <taxon>Ecdysozoa</taxon>
        <taxon>Arthropoda</taxon>
        <taxon>Chelicerata</taxon>
        <taxon>Arachnida</taxon>
        <taxon>Araneae</taxon>
        <taxon>Araneomorphae</taxon>
        <taxon>Entelegynae</taxon>
        <taxon>Araneoidea</taxon>
        <taxon>Araneidae</taxon>
        <taxon>Araneus</taxon>
    </lineage>
</organism>
<dbReference type="Proteomes" id="UP000499080">
    <property type="component" value="Unassembled WGS sequence"/>
</dbReference>
<evidence type="ECO:0000313" key="1">
    <source>
        <dbReference type="EMBL" id="GBM18295.1"/>
    </source>
</evidence>
<dbReference type="AlphaFoldDB" id="A0A4Y2DRQ9"/>
<name>A0A4Y2DRQ9_ARAVE</name>
<sequence length="116" mass="12937">MIILTASNLSALTMRELFVYPRIKVAFIISEGNSGNGQSLWNTGRMKSPVAFILFALTWRCKRAPGQSLPSGLNLDPFLSVSLSRHRLFYLRQSVLSLNPYFGCATPISKEQMIPS</sequence>
<protein>
    <submittedName>
        <fullName evidence="1">Uncharacterized protein</fullName>
    </submittedName>
</protein>
<dbReference type="EMBL" id="BGPR01000401">
    <property type="protein sequence ID" value="GBM18295.1"/>
    <property type="molecule type" value="Genomic_DNA"/>
</dbReference>
<proteinExistence type="predicted"/>
<keyword evidence="2" id="KW-1185">Reference proteome</keyword>
<accession>A0A4Y2DRQ9</accession>